<protein>
    <submittedName>
        <fullName evidence="1">Uncharacterized protein</fullName>
    </submittedName>
</protein>
<dbReference type="Proteomes" id="UP000239663">
    <property type="component" value="Unassembled WGS sequence"/>
</dbReference>
<evidence type="ECO:0000313" key="2">
    <source>
        <dbReference type="Proteomes" id="UP000239663"/>
    </source>
</evidence>
<evidence type="ECO:0000313" key="1">
    <source>
        <dbReference type="EMBL" id="PQD95201.1"/>
    </source>
</evidence>
<name>A0A2S7MZE7_9BACI</name>
<accession>A0A2S7MZE7</accession>
<dbReference type="OrthoDB" id="2664331at2"/>
<dbReference type="RefSeq" id="WP_104849460.1">
    <property type="nucleotide sequence ID" value="NZ_PKOZ01000005.1"/>
</dbReference>
<sequence>MNQCPNCHSINCPCANYAEFPCDCPKQIPTRRYTSPNSPLPPDELDELQRCIEAANDLLRSLGNESDPNNTRQLQLHFLNLRGVCVKVKLKCGESRSEDKEADAGEGEAVIEKTGTLVTAGRNFIQLNSLGNDVFILYERLISLSREDCPKHKHPKKEKVPIWRKYFLNLKRLFQNCHKWFFQHSREKLRITKHHKHDEQEFLHAERTTRRKLVLNFGDFVSKDPELVNLFFGLTLHMHLKHYLGKDIKVKTDDNRMMEGTLYRVEPERIKIKNKDKSKEFNMDEICFLEIKHDHP</sequence>
<proteinExistence type="predicted"/>
<dbReference type="EMBL" id="PKOZ01000005">
    <property type="protein sequence ID" value="PQD95201.1"/>
    <property type="molecule type" value="Genomic_DNA"/>
</dbReference>
<comment type="caution">
    <text evidence="1">The sequence shown here is derived from an EMBL/GenBank/DDBJ whole genome shotgun (WGS) entry which is preliminary data.</text>
</comment>
<keyword evidence="2" id="KW-1185">Reference proteome</keyword>
<gene>
    <name evidence="1" type="ORF">CYL18_10485</name>
</gene>
<reference evidence="1 2" key="1">
    <citation type="submission" date="2017-12" db="EMBL/GenBank/DDBJ databases">
        <title>Taxonomic description and draft genome of Pradoshia cofamensis Gen. nov., sp. nov., a thermotolerant bacillale isolated from anterior gut of earthworm Eisenia fetida.</title>
        <authorList>
            <person name="Saha T."/>
            <person name="Chakraborty R."/>
        </authorList>
    </citation>
    <scope>NUCLEOTIDE SEQUENCE [LARGE SCALE GENOMIC DNA]</scope>
    <source>
        <strain evidence="1 2">EAG3</strain>
    </source>
</reference>
<organism evidence="1 2">
    <name type="scientific">Pradoshia eiseniae</name>
    <dbReference type="NCBI Taxonomy" id="2064768"/>
    <lineage>
        <taxon>Bacteria</taxon>
        <taxon>Bacillati</taxon>
        <taxon>Bacillota</taxon>
        <taxon>Bacilli</taxon>
        <taxon>Bacillales</taxon>
        <taxon>Bacillaceae</taxon>
        <taxon>Pradoshia</taxon>
    </lineage>
</organism>
<dbReference type="AlphaFoldDB" id="A0A2S7MZE7"/>